<proteinExistence type="inferred from homology"/>
<keyword evidence="5 6" id="KW-0472">Membrane</keyword>
<feature type="binding site" evidence="6">
    <location>
        <position position="96"/>
    </location>
    <ligand>
        <name>Mg(2+)</name>
        <dbReference type="ChEBI" id="CHEBI:18420"/>
        <label>1</label>
    </ligand>
</feature>
<dbReference type="GO" id="GO:0046854">
    <property type="term" value="P:phosphatidylinositol phosphate biosynthetic process"/>
    <property type="evidence" value="ECO:0007669"/>
    <property type="project" value="InterPro"/>
</dbReference>
<keyword evidence="6 7" id="KW-0460">Magnesium</keyword>
<dbReference type="STRING" id="2718.CHUV0807_2470"/>
<evidence type="ECO:0000256" key="6">
    <source>
        <dbReference type="HAMAP-Rule" id="MF_02095"/>
    </source>
</evidence>
<feature type="binding site" evidence="6">
    <location>
        <position position="94"/>
    </location>
    <ligand>
        <name>Mg(2+)</name>
        <dbReference type="ChEBI" id="CHEBI:18420"/>
        <label>1</label>
    </ligand>
</feature>
<feature type="binding site" evidence="7">
    <location>
        <position position="94"/>
    </location>
    <ligand>
        <name>Mg(2+)</name>
        <dbReference type="ChEBI" id="CHEBI:18420"/>
        <label>1</label>
        <note>catalytic</note>
    </ligand>
</feature>
<feature type="binding site" evidence="7">
    <location>
        <position position="96"/>
    </location>
    <ligand>
        <name>Mg(2+)</name>
        <dbReference type="ChEBI" id="CHEBI:18420"/>
        <label>1</label>
        <note>catalytic</note>
    </ligand>
</feature>
<name>C8N6X7_CARH6</name>
<dbReference type="GO" id="GO:0005886">
    <property type="term" value="C:plasma membrane"/>
    <property type="evidence" value="ECO:0007669"/>
    <property type="project" value="UniProtKB-SubCell"/>
</dbReference>
<keyword evidence="4 6" id="KW-0378">Hydrolase</keyword>
<comment type="caution">
    <text evidence="8">The sequence shown here is derived from an EMBL/GenBank/DDBJ whole genome shotgun (WGS) entry which is preliminary data.</text>
</comment>
<dbReference type="InterPro" id="IPR020550">
    <property type="entry name" value="Inositol_monophosphatase_CS"/>
</dbReference>
<dbReference type="InterPro" id="IPR000760">
    <property type="entry name" value="Inositol_monophosphatase-like"/>
</dbReference>
<gene>
    <name evidence="6 8" type="primary">cysQ</name>
    <name evidence="8" type="ORF">HMPREF0198_0253</name>
</gene>
<dbReference type="InterPro" id="IPR050725">
    <property type="entry name" value="CysQ/Inositol_MonoPase"/>
</dbReference>
<dbReference type="GO" id="GO:0050427">
    <property type="term" value="P:3'-phosphoadenosine 5'-phosphosulfate metabolic process"/>
    <property type="evidence" value="ECO:0007669"/>
    <property type="project" value="TreeGrafter"/>
</dbReference>
<evidence type="ECO:0000313" key="8">
    <source>
        <dbReference type="EMBL" id="EEV89623.1"/>
    </source>
</evidence>
<keyword evidence="2 6" id="KW-1003">Cell membrane</keyword>
<feature type="binding site" evidence="7">
    <location>
        <position position="97"/>
    </location>
    <ligand>
        <name>Mg(2+)</name>
        <dbReference type="ChEBI" id="CHEBI:18420"/>
        <label>1</label>
        <note>catalytic</note>
    </ligand>
</feature>
<dbReference type="GO" id="GO:0008441">
    <property type="term" value="F:3'(2'),5'-bisphosphate nucleotidase activity"/>
    <property type="evidence" value="ECO:0007669"/>
    <property type="project" value="UniProtKB-UniRule"/>
</dbReference>
<dbReference type="Gene3D" id="3.40.190.80">
    <property type="match status" value="1"/>
</dbReference>
<evidence type="ECO:0000313" key="9">
    <source>
        <dbReference type="Proteomes" id="UP000004870"/>
    </source>
</evidence>
<evidence type="ECO:0000256" key="3">
    <source>
        <dbReference type="ARBA" id="ARBA00022519"/>
    </source>
</evidence>
<evidence type="ECO:0000256" key="1">
    <source>
        <dbReference type="ARBA" id="ARBA00005289"/>
    </source>
</evidence>
<dbReference type="SUPFAM" id="SSF56655">
    <property type="entry name" value="Carbohydrate phosphatase"/>
    <property type="match status" value="1"/>
</dbReference>
<dbReference type="Pfam" id="PF00459">
    <property type="entry name" value="Inositol_P"/>
    <property type="match status" value="1"/>
</dbReference>
<dbReference type="RefSeq" id="WP_004139247.1">
    <property type="nucleotide sequence ID" value="NZ_GG694025.1"/>
</dbReference>
<organism evidence="8 9">
    <name type="scientific">Cardiobacterium hominis (strain ATCC 15826 / DSM 8339 / NCTC 10426 / 6573)</name>
    <dbReference type="NCBI Taxonomy" id="638300"/>
    <lineage>
        <taxon>Bacteria</taxon>
        <taxon>Pseudomonadati</taxon>
        <taxon>Pseudomonadota</taxon>
        <taxon>Gammaproteobacteria</taxon>
        <taxon>Cardiobacteriales</taxon>
        <taxon>Cardiobacteriaceae</taxon>
        <taxon>Cardiobacterium</taxon>
    </lineage>
</organism>
<comment type="similarity">
    <text evidence="1 6">Belongs to the inositol monophosphatase superfamily. CysQ family.</text>
</comment>
<feature type="binding site" evidence="6">
    <location>
        <position position="76"/>
    </location>
    <ligand>
        <name>substrate</name>
    </ligand>
</feature>
<dbReference type="OrthoDB" id="9785695at2"/>
<feature type="binding site" evidence="6">
    <location>
        <position position="221"/>
    </location>
    <ligand>
        <name>Mg(2+)</name>
        <dbReference type="ChEBI" id="CHEBI:18420"/>
        <label>2</label>
    </ligand>
</feature>
<comment type="catalytic activity">
    <reaction evidence="6">
        <text>adenosine 3',5'-bisphosphate + H2O = AMP + phosphate</text>
        <dbReference type="Rhea" id="RHEA:10040"/>
        <dbReference type="ChEBI" id="CHEBI:15377"/>
        <dbReference type="ChEBI" id="CHEBI:43474"/>
        <dbReference type="ChEBI" id="CHEBI:58343"/>
        <dbReference type="ChEBI" id="CHEBI:456215"/>
        <dbReference type="EC" id="3.1.3.7"/>
    </reaction>
</comment>
<feature type="binding site" evidence="7">
    <location>
        <position position="76"/>
    </location>
    <ligand>
        <name>Mg(2+)</name>
        <dbReference type="ChEBI" id="CHEBI:18420"/>
        <label>1</label>
        <note>catalytic</note>
    </ligand>
</feature>
<feature type="binding site" evidence="6">
    <location>
        <position position="76"/>
    </location>
    <ligand>
        <name>Mg(2+)</name>
        <dbReference type="ChEBI" id="CHEBI:18420"/>
        <label>1</label>
    </ligand>
</feature>
<protein>
    <recommendedName>
        <fullName evidence="6">3'(2'),5'-bisphosphate nucleotidase CysQ</fullName>
        <ecNumber evidence="6">3.1.3.7</ecNumber>
    </recommendedName>
    <alternativeName>
        <fullName evidence="6">3'(2'),5-bisphosphonucleoside 3'(2')-phosphohydrolase</fullName>
    </alternativeName>
    <alternativeName>
        <fullName evidence="6">3'-phosphoadenosine 5'-phosphate phosphatase</fullName>
        <shortName evidence="6">PAP phosphatase</shortName>
    </alternativeName>
</protein>
<feature type="binding site" evidence="6">
    <location>
        <position position="221"/>
    </location>
    <ligand>
        <name>substrate</name>
    </ligand>
</feature>
<feature type="binding site" evidence="7">
    <location>
        <position position="221"/>
    </location>
    <ligand>
        <name>Mg(2+)</name>
        <dbReference type="ChEBI" id="CHEBI:18420"/>
        <label>1</label>
        <note>catalytic</note>
    </ligand>
</feature>
<dbReference type="PRINTS" id="PR00377">
    <property type="entry name" value="IMPHPHTASES"/>
</dbReference>
<sequence length="283" mass="31146">MPDRHLLGADAQHLVKQIAALGQKTGAAILSFYQRPDSYRIQQKSNHTPLTAADLAAHDILIRELPRVIDLPCLSEESDAAVHQNPPDDYWLIDPIDGTREFIENTGQFCIVIARIQQHRPTLGFIYAPISGDYWFALRGQGAYKTDAAGNTRRLHCRTAPSPLTIITARAHLGKRMRDYLTRNFGDYQHVCRGSALKFCAIAEGDADLYPKLSPTTSQWDIAAGDILLHEAGGGLRLLGNHLAQYGKGDSINPPFLAYGAGFNETALQRHFASMQETLAASA</sequence>
<dbReference type="HOGENOM" id="CLU_044118_3_0_6"/>
<evidence type="ECO:0000256" key="7">
    <source>
        <dbReference type="PIRSR" id="PIRSR600760-2"/>
    </source>
</evidence>
<dbReference type="GeneID" id="84789283"/>
<dbReference type="EMBL" id="ACKY01000012">
    <property type="protein sequence ID" value="EEV89623.1"/>
    <property type="molecule type" value="Genomic_DNA"/>
</dbReference>
<reference evidence="8 9" key="1">
    <citation type="submission" date="2009-08" db="EMBL/GenBank/DDBJ databases">
        <authorList>
            <person name="Qin X."/>
            <person name="Bachman B."/>
            <person name="Battles P."/>
            <person name="Bell A."/>
            <person name="Bess C."/>
            <person name="Bickham C."/>
            <person name="Chaboub L."/>
            <person name="Chen D."/>
            <person name="Coyle M."/>
            <person name="Deiros D.R."/>
            <person name="Dinh H."/>
            <person name="Forbes L."/>
            <person name="Fowler G."/>
            <person name="Francisco L."/>
            <person name="Fu Q."/>
            <person name="Gubbala S."/>
            <person name="Hale W."/>
            <person name="Han Y."/>
            <person name="Hemphill L."/>
            <person name="Highlander S.K."/>
            <person name="Hirani K."/>
            <person name="Hogues M."/>
            <person name="Jackson L."/>
            <person name="Jakkamsetti A."/>
            <person name="Javaid M."/>
            <person name="Jiang H."/>
            <person name="Korchina V."/>
            <person name="Kovar C."/>
            <person name="Lara F."/>
            <person name="Lee S."/>
            <person name="Mata R."/>
            <person name="Mathew T."/>
            <person name="Moen C."/>
            <person name="Morales K."/>
            <person name="Munidasa M."/>
            <person name="Nazareth L."/>
            <person name="Ngo R."/>
            <person name="Nguyen L."/>
            <person name="Okwuonu G."/>
            <person name="Ongeri F."/>
            <person name="Patil S."/>
            <person name="Petrosino J."/>
            <person name="Pham C."/>
            <person name="Pham P."/>
            <person name="Pu L.-L."/>
            <person name="Puazo M."/>
            <person name="Raj R."/>
            <person name="Reid J."/>
            <person name="Rouhana J."/>
            <person name="Saada N."/>
            <person name="Shang Y."/>
            <person name="Simmons D."/>
            <person name="Thornton R."/>
            <person name="Warren J."/>
            <person name="Weissenberger G."/>
            <person name="Zhang J."/>
            <person name="Zhang L."/>
            <person name="Zhou C."/>
            <person name="Zhu D."/>
            <person name="Muzny D."/>
            <person name="Worley K."/>
            <person name="Gibbs R."/>
        </authorList>
    </citation>
    <scope>NUCLEOTIDE SEQUENCE [LARGE SCALE GENOMIC DNA]</scope>
    <source>
        <strain evidence="9">ATCC 15826 / DSM 8339 / NCTC 10426 / 6573</strain>
    </source>
</reference>
<keyword evidence="3 6" id="KW-0997">Cell inner membrane</keyword>
<dbReference type="PROSITE" id="PS00630">
    <property type="entry name" value="IMP_2"/>
    <property type="match status" value="1"/>
</dbReference>
<evidence type="ECO:0000256" key="5">
    <source>
        <dbReference type="ARBA" id="ARBA00023136"/>
    </source>
</evidence>
<feature type="binding site" evidence="6">
    <location>
        <position position="97"/>
    </location>
    <ligand>
        <name>Mg(2+)</name>
        <dbReference type="ChEBI" id="CHEBI:18420"/>
        <label>2</label>
    </ligand>
</feature>
<dbReference type="Gene3D" id="3.30.540.10">
    <property type="entry name" value="Fructose-1,6-Bisphosphatase, subunit A, domain 1"/>
    <property type="match status" value="1"/>
</dbReference>
<comment type="subcellular location">
    <subcellularLocation>
        <location evidence="6">Cell inner membrane</location>
        <topology evidence="6">Peripheral membrane protein</topology>
        <orientation evidence="6">Cytoplasmic side</orientation>
    </subcellularLocation>
</comment>
<comment type="function">
    <text evidence="6">Converts adenosine-3',5'-bisphosphate (PAP) to AMP.</text>
</comment>
<evidence type="ECO:0000256" key="2">
    <source>
        <dbReference type="ARBA" id="ARBA00022475"/>
    </source>
</evidence>
<dbReference type="CDD" id="cd01638">
    <property type="entry name" value="CysQ"/>
    <property type="match status" value="1"/>
</dbReference>
<dbReference type="AlphaFoldDB" id="C8N6X7"/>
<dbReference type="HAMAP" id="MF_02095">
    <property type="entry name" value="CysQ"/>
    <property type="match status" value="1"/>
</dbReference>
<evidence type="ECO:0000256" key="4">
    <source>
        <dbReference type="ARBA" id="ARBA00022801"/>
    </source>
</evidence>
<dbReference type="EC" id="3.1.3.7" evidence="6"/>
<comment type="cofactor">
    <cofactor evidence="6 7">
        <name>Mg(2+)</name>
        <dbReference type="ChEBI" id="CHEBI:18420"/>
    </cofactor>
</comment>
<feature type="binding site" evidence="6">
    <location>
        <position position="94"/>
    </location>
    <ligand>
        <name>Mg(2+)</name>
        <dbReference type="ChEBI" id="CHEBI:18420"/>
        <label>2</label>
    </ligand>
</feature>
<dbReference type="Proteomes" id="UP000004870">
    <property type="component" value="Unassembled WGS sequence"/>
</dbReference>
<dbReference type="InterPro" id="IPR006240">
    <property type="entry name" value="CysQ"/>
</dbReference>
<keyword evidence="6 7" id="KW-0479">Metal-binding</keyword>
<dbReference type="PANTHER" id="PTHR43028">
    <property type="entry name" value="3'(2'),5'-BISPHOSPHATE NUCLEOTIDASE 1"/>
    <property type="match status" value="1"/>
</dbReference>
<accession>C8N6X7</accession>
<dbReference type="GO" id="GO:0000287">
    <property type="term" value="F:magnesium ion binding"/>
    <property type="evidence" value="ECO:0007669"/>
    <property type="project" value="UniProtKB-UniRule"/>
</dbReference>
<dbReference type="GO" id="GO:0000103">
    <property type="term" value="P:sulfate assimilation"/>
    <property type="evidence" value="ECO:0007669"/>
    <property type="project" value="TreeGrafter"/>
</dbReference>
<keyword evidence="9" id="KW-1185">Reference proteome</keyword>
<feature type="binding site" evidence="6">
    <location>
        <begin position="96"/>
        <end position="99"/>
    </location>
    <ligand>
        <name>substrate</name>
    </ligand>
</feature>
<dbReference type="PANTHER" id="PTHR43028:SF5">
    <property type="entry name" value="3'(2'),5'-BISPHOSPHATE NUCLEOTIDASE 1"/>
    <property type="match status" value="1"/>
</dbReference>